<dbReference type="Pfam" id="PF13205">
    <property type="entry name" value="Big_5"/>
    <property type="match status" value="1"/>
</dbReference>
<dbReference type="EMBL" id="UINC01201070">
    <property type="protein sequence ID" value="SVE20241.1"/>
    <property type="molecule type" value="Genomic_DNA"/>
</dbReference>
<feature type="non-terminal residue" evidence="3">
    <location>
        <position position="245"/>
    </location>
</feature>
<dbReference type="InterPro" id="IPR014755">
    <property type="entry name" value="Cu-Rt/internalin_Ig-like"/>
</dbReference>
<dbReference type="Gene3D" id="2.60.40.1220">
    <property type="match status" value="1"/>
</dbReference>
<proteinExistence type="predicted"/>
<dbReference type="InterPro" id="IPR032812">
    <property type="entry name" value="SbsA_Ig"/>
</dbReference>
<dbReference type="AlphaFoldDB" id="A0A383BK79"/>
<reference evidence="3" key="1">
    <citation type="submission" date="2018-05" db="EMBL/GenBank/DDBJ databases">
        <authorList>
            <person name="Lanie J.A."/>
            <person name="Ng W.-L."/>
            <person name="Kazmierczak K.M."/>
            <person name="Andrzejewski T.M."/>
            <person name="Davidsen T.M."/>
            <person name="Wayne K.J."/>
            <person name="Tettelin H."/>
            <person name="Glass J.I."/>
            <person name="Rusch D."/>
            <person name="Podicherti R."/>
            <person name="Tsui H.-C.T."/>
            <person name="Winkler M.E."/>
        </authorList>
    </citation>
    <scope>NUCLEOTIDE SEQUENCE</scope>
</reference>
<feature type="non-terminal residue" evidence="3">
    <location>
        <position position="1"/>
    </location>
</feature>
<organism evidence="3">
    <name type="scientific">marine metagenome</name>
    <dbReference type="NCBI Taxonomy" id="408172"/>
    <lineage>
        <taxon>unclassified sequences</taxon>
        <taxon>metagenomes</taxon>
        <taxon>ecological metagenomes</taxon>
    </lineage>
</organism>
<keyword evidence="1" id="KW-0732">Signal</keyword>
<name>A0A383BK79_9ZZZZ</name>
<accession>A0A383BK79</accession>
<gene>
    <name evidence="3" type="ORF">METZ01_LOCUS473095</name>
</gene>
<evidence type="ECO:0000259" key="2">
    <source>
        <dbReference type="Pfam" id="PF13205"/>
    </source>
</evidence>
<evidence type="ECO:0000313" key="3">
    <source>
        <dbReference type="EMBL" id="SVE20241.1"/>
    </source>
</evidence>
<evidence type="ECO:0000256" key="1">
    <source>
        <dbReference type="ARBA" id="ARBA00022729"/>
    </source>
</evidence>
<sequence length="245" mass="26412">IVEWDTAPLEISSYVTASDSNKTYTVSPSDNLSPSTNYKIRITNDVKDSTSNTSENQYNSVDGFTTLSWLGTQVFNSSDNKGDAGADIEIDSSGNIYLVGTTSGLIGSAKVSNSDGFIIKTNSAGVKLWAKNIGETQFVMGSGPKPRSDIDNSGNLYVVYTPNVQENPSYSGRAQDIWFAKYNSSGTELWSRTEGTGGSNYAAALEYAYDIKANNSGNAYLAIREQNGFCYSQKTSGVLYKVKAD</sequence>
<protein>
    <recommendedName>
        <fullName evidence="2">SbsA Ig-like domain-containing protein</fullName>
    </recommendedName>
</protein>
<feature type="domain" description="SbsA Ig-like" evidence="2">
    <location>
        <begin position="13"/>
        <end position="66"/>
    </location>
</feature>